<dbReference type="Pfam" id="PF08447">
    <property type="entry name" value="PAS_3"/>
    <property type="match status" value="1"/>
</dbReference>
<dbReference type="InterPro" id="IPR003594">
    <property type="entry name" value="HATPase_dom"/>
</dbReference>
<dbReference type="Gene3D" id="1.20.5.1930">
    <property type="match status" value="1"/>
</dbReference>
<dbReference type="PANTHER" id="PTHR24421:SF10">
    <property type="entry name" value="NITRATE_NITRITE SENSOR PROTEIN NARQ"/>
    <property type="match status" value="1"/>
</dbReference>
<dbReference type="PROSITE" id="PS50113">
    <property type="entry name" value="PAC"/>
    <property type="match status" value="2"/>
</dbReference>
<feature type="domain" description="PAS" evidence="12">
    <location>
        <begin position="405"/>
        <end position="477"/>
    </location>
</feature>
<reference evidence="14" key="1">
    <citation type="submission" date="2023-05" db="EMBL/GenBank/DDBJ databases">
        <authorList>
            <person name="Zhang X."/>
        </authorList>
    </citation>
    <scope>NUCLEOTIDE SEQUENCE</scope>
    <source>
        <strain evidence="14">YF14B1</strain>
    </source>
</reference>
<accession>A0AAE3U8D4</accession>
<feature type="domain" description="PAC" evidence="13">
    <location>
        <begin position="355"/>
        <end position="408"/>
    </location>
</feature>
<dbReference type="Gene3D" id="3.30.565.10">
    <property type="entry name" value="Histidine kinase-like ATPase, C-terminal domain"/>
    <property type="match status" value="1"/>
</dbReference>
<dbReference type="AlphaFoldDB" id="A0AAE3U8D4"/>
<proteinExistence type="predicted"/>
<sequence length="883" mass="102640">MNFVIKNSKTVLYIAFGVSLLLVALLVFLSYDLTKQHNKTENRVIRSYQILTEGERLYSYLKDAHRSHHTYLLTQDTSFLNFYLQVQPQMIKSLQTLSTLTADQPLMQKQLAVIRNYIQISLNQWTKNRELVDRQVMQSIIGVGKRERNQQEKDRIMVELIGRELNALQQQEQQILISREAALDTARERHSILTLIIGCVVFLLLLLLWKLLQVKLRLQDTFNHILEKKVEERTLELQYLNEQLQKANQQIKSSEEEIRQRIEQVEIKKQRFELALLGGNLGMWDWNLVSGQVTYNQREADMLGFSLAEIQSIPSHELDKRKQNSNDWITWIHPSDAPWVLDQLELHLKGSIPFFKVEHRLQRKDEQWIWVISSGKVLAWNENKSPVRIVGTHLDITDQKEAEKKTRFQAHLLELIDIGIISLTQSLQIRSWSNGAQAIFGLTSEQAVGKQLSEVLTIKPKDNSSINTLYENLNQRQTWKGEVLIFTSDDQTHSIFLTFSRFTDPDEDEGYMLVCKDIEEIATIQHRLKEHQSYILSAIENSADSIFGLNARFELIFYNTAYKESWQQNWGWDVHIGDDISLTISEQGRKVLVENWARVQQGEKFSYEYQYTYPTSETEEEQNRTLYFEVSVHPIYGLEQEVIGISYLYRDITEKIRVRKQIEQMQTELLSNKLKEQWVQANALIEGQELERKRLARELHDGLGQMLNVLKMQLVQQMVPLDSRLMLDQILTELSAMNNNLMPLVLQDFGLHAGIRQLIEQYQKVTGIGIYYFSDLEGTRFDSNLEVSVYRMIQEALSNAAKYAKASHISVQITHTSTNLLLMVEDDGIGFDPQATLLSDRKGFGLLNMRFRVETLKGRIFIESQIGRGCVINIEVPLSTHFI</sequence>
<keyword evidence="6" id="KW-0418">Kinase</keyword>
<feature type="domain" description="Histidine kinase" evidence="11">
    <location>
        <begin position="694"/>
        <end position="880"/>
    </location>
</feature>
<dbReference type="SUPFAM" id="SSF55785">
    <property type="entry name" value="PYP-like sensor domain (PAS domain)"/>
    <property type="match status" value="3"/>
</dbReference>
<dbReference type="PROSITE" id="PS50109">
    <property type="entry name" value="HIS_KIN"/>
    <property type="match status" value="1"/>
</dbReference>
<feature type="transmembrane region" description="Helical" evidence="10">
    <location>
        <begin position="12"/>
        <end position="33"/>
    </location>
</feature>
<comment type="catalytic activity">
    <reaction evidence="1">
        <text>ATP + protein L-histidine = ADP + protein N-phospho-L-histidine.</text>
        <dbReference type="EC" id="2.7.13.3"/>
    </reaction>
</comment>
<keyword evidence="9" id="KW-0175">Coiled coil</keyword>
<feature type="coiled-coil region" evidence="9">
    <location>
        <begin position="230"/>
        <end position="275"/>
    </location>
</feature>
<dbReference type="InterPro" id="IPR000014">
    <property type="entry name" value="PAS"/>
</dbReference>
<evidence type="ECO:0000256" key="1">
    <source>
        <dbReference type="ARBA" id="ARBA00000085"/>
    </source>
</evidence>
<name>A0AAE3U8D4_9BACT</name>
<evidence type="ECO:0000313" key="14">
    <source>
        <dbReference type="EMBL" id="MDJ1482552.1"/>
    </source>
</evidence>
<dbReference type="SMART" id="SM00091">
    <property type="entry name" value="PAS"/>
    <property type="match status" value="3"/>
</dbReference>
<dbReference type="NCBIfam" id="TIGR00229">
    <property type="entry name" value="sensory_box"/>
    <property type="match status" value="1"/>
</dbReference>
<evidence type="ECO:0000256" key="2">
    <source>
        <dbReference type="ARBA" id="ARBA00012438"/>
    </source>
</evidence>
<feature type="transmembrane region" description="Helical" evidence="10">
    <location>
        <begin position="192"/>
        <end position="212"/>
    </location>
</feature>
<dbReference type="PROSITE" id="PS50112">
    <property type="entry name" value="PAS"/>
    <property type="match status" value="1"/>
</dbReference>
<dbReference type="InterPro" id="IPR000700">
    <property type="entry name" value="PAS-assoc_C"/>
</dbReference>
<dbReference type="Gene3D" id="3.30.450.20">
    <property type="entry name" value="PAS domain"/>
    <property type="match status" value="3"/>
</dbReference>
<dbReference type="InterPro" id="IPR005467">
    <property type="entry name" value="His_kinase_dom"/>
</dbReference>
<evidence type="ECO:0000259" key="11">
    <source>
        <dbReference type="PROSITE" id="PS50109"/>
    </source>
</evidence>
<dbReference type="PANTHER" id="PTHR24421">
    <property type="entry name" value="NITRATE/NITRITE SENSOR PROTEIN NARX-RELATED"/>
    <property type="match status" value="1"/>
</dbReference>
<evidence type="ECO:0000259" key="12">
    <source>
        <dbReference type="PROSITE" id="PS50112"/>
    </source>
</evidence>
<dbReference type="InterPro" id="IPR013655">
    <property type="entry name" value="PAS_fold_3"/>
</dbReference>
<evidence type="ECO:0000256" key="4">
    <source>
        <dbReference type="ARBA" id="ARBA00022679"/>
    </source>
</evidence>
<dbReference type="Pfam" id="PF05227">
    <property type="entry name" value="CHASE3"/>
    <property type="match status" value="1"/>
</dbReference>
<dbReference type="GO" id="GO:0005524">
    <property type="term" value="F:ATP binding"/>
    <property type="evidence" value="ECO:0007669"/>
    <property type="project" value="UniProtKB-KW"/>
</dbReference>
<dbReference type="SMART" id="SM00387">
    <property type="entry name" value="HATPase_c"/>
    <property type="match status" value="1"/>
</dbReference>
<keyword evidence="10" id="KW-0472">Membrane</keyword>
<dbReference type="Pfam" id="PF02518">
    <property type="entry name" value="HATPase_c"/>
    <property type="match status" value="1"/>
</dbReference>
<dbReference type="InterPro" id="IPR001610">
    <property type="entry name" value="PAC"/>
</dbReference>
<dbReference type="InterPro" id="IPR050482">
    <property type="entry name" value="Sensor_HK_TwoCompSys"/>
</dbReference>
<keyword evidence="5" id="KW-0547">Nucleotide-binding</keyword>
<evidence type="ECO:0000256" key="10">
    <source>
        <dbReference type="SAM" id="Phobius"/>
    </source>
</evidence>
<dbReference type="Pfam" id="PF00989">
    <property type="entry name" value="PAS"/>
    <property type="match status" value="1"/>
</dbReference>
<evidence type="ECO:0000256" key="5">
    <source>
        <dbReference type="ARBA" id="ARBA00022741"/>
    </source>
</evidence>
<evidence type="ECO:0000313" key="15">
    <source>
        <dbReference type="Proteomes" id="UP001241110"/>
    </source>
</evidence>
<dbReference type="InterPro" id="IPR036890">
    <property type="entry name" value="HATPase_C_sf"/>
</dbReference>
<dbReference type="GO" id="GO:0006355">
    <property type="term" value="P:regulation of DNA-templated transcription"/>
    <property type="evidence" value="ECO:0007669"/>
    <property type="project" value="InterPro"/>
</dbReference>
<keyword evidence="4" id="KW-0808">Transferase</keyword>
<dbReference type="Proteomes" id="UP001241110">
    <property type="component" value="Unassembled WGS sequence"/>
</dbReference>
<keyword evidence="3" id="KW-0597">Phosphoprotein</keyword>
<dbReference type="InterPro" id="IPR035965">
    <property type="entry name" value="PAS-like_dom_sf"/>
</dbReference>
<evidence type="ECO:0000256" key="8">
    <source>
        <dbReference type="ARBA" id="ARBA00023012"/>
    </source>
</evidence>
<evidence type="ECO:0000256" key="7">
    <source>
        <dbReference type="ARBA" id="ARBA00022840"/>
    </source>
</evidence>
<dbReference type="GO" id="GO:0000155">
    <property type="term" value="F:phosphorelay sensor kinase activity"/>
    <property type="evidence" value="ECO:0007669"/>
    <property type="project" value="InterPro"/>
</dbReference>
<dbReference type="SUPFAM" id="SSF55874">
    <property type="entry name" value="ATPase domain of HSP90 chaperone/DNA topoisomerase II/histidine kinase"/>
    <property type="match status" value="1"/>
</dbReference>
<gene>
    <name evidence="14" type="ORF">QNI16_18760</name>
</gene>
<dbReference type="InterPro" id="IPR007891">
    <property type="entry name" value="CHASE3"/>
</dbReference>
<dbReference type="InterPro" id="IPR013767">
    <property type="entry name" value="PAS_fold"/>
</dbReference>
<dbReference type="EC" id="2.7.13.3" evidence="2"/>
<protein>
    <recommendedName>
        <fullName evidence="2">histidine kinase</fullName>
        <ecNumber evidence="2">2.7.13.3</ecNumber>
    </recommendedName>
</protein>
<keyword evidence="8" id="KW-0902">Two-component regulatory system</keyword>
<dbReference type="GO" id="GO:0046983">
    <property type="term" value="F:protein dimerization activity"/>
    <property type="evidence" value="ECO:0007669"/>
    <property type="project" value="InterPro"/>
</dbReference>
<dbReference type="CDD" id="cd00130">
    <property type="entry name" value="PAS"/>
    <property type="match status" value="2"/>
</dbReference>
<dbReference type="GO" id="GO:0016020">
    <property type="term" value="C:membrane"/>
    <property type="evidence" value="ECO:0007669"/>
    <property type="project" value="InterPro"/>
</dbReference>
<keyword evidence="10" id="KW-0812">Transmembrane</keyword>
<keyword evidence="7" id="KW-0067">ATP-binding</keyword>
<evidence type="ECO:0000256" key="6">
    <source>
        <dbReference type="ARBA" id="ARBA00022777"/>
    </source>
</evidence>
<dbReference type="Pfam" id="PF07730">
    <property type="entry name" value="HisKA_3"/>
    <property type="match status" value="1"/>
</dbReference>
<evidence type="ECO:0000256" key="9">
    <source>
        <dbReference type="SAM" id="Coils"/>
    </source>
</evidence>
<dbReference type="SMART" id="SM00086">
    <property type="entry name" value="PAC"/>
    <property type="match status" value="1"/>
</dbReference>
<evidence type="ECO:0000256" key="3">
    <source>
        <dbReference type="ARBA" id="ARBA00022553"/>
    </source>
</evidence>
<keyword evidence="10" id="KW-1133">Transmembrane helix</keyword>
<dbReference type="RefSeq" id="WP_313981804.1">
    <property type="nucleotide sequence ID" value="NZ_JASJOS010000008.1"/>
</dbReference>
<feature type="domain" description="PAC" evidence="13">
    <location>
        <begin position="605"/>
        <end position="664"/>
    </location>
</feature>
<evidence type="ECO:0000259" key="13">
    <source>
        <dbReference type="PROSITE" id="PS50113"/>
    </source>
</evidence>
<dbReference type="CDD" id="cd16917">
    <property type="entry name" value="HATPase_UhpB-NarQ-NarX-like"/>
    <property type="match status" value="1"/>
</dbReference>
<dbReference type="EMBL" id="JASJOS010000008">
    <property type="protein sequence ID" value="MDJ1482552.1"/>
    <property type="molecule type" value="Genomic_DNA"/>
</dbReference>
<dbReference type="InterPro" id="IPR011712">
    <property type="entry name" value="Sig_transdc_His_kin_sub3_dim/P"/>
</dbReference>
<comment type="caution">
    <text evidence="14">The sequence shown here is derived from an EMBL/GenBank/DDBJ whole genome shotgun (WGS) entry which is preliminary data.</text>
</comment>
<organism evidence="14 15">
    <name type="scientific">Xanthocytophaga flava</name>
    <dbReference type="NCBI Taxonomy" id="3048013"/>
    <lineage>
        <taxon>Bacteria</taxon>
        <taxon>Pseudomonadati</taxon>
        <taxon>Bacteroidota</taxon>
        <taxon>Cytophagia</taxon>
        <taxon>Cytophagales</taxon>
        <taxon>Rhodocytophagaceae</taxon>
        <taxon>Xanthocytophaga</taxon>
    </lineage>
</organism>